<evidence type="ECO:0000313" key="1">
    <source>
        <dbReference type="EMBL" id="CAD72555.1"/>
    </source>
</evidence>
<dbReference type="InParanoid" id="Q7UW16"/>
<keyword evidence="2" id="KW-1185">Reference proteome</keyword>
<proteinExistence type="predicted"/>
<dbReference type="Proteomes" id="UP000001025">
    <property type="component" value="Chromosome"/>
</dbReference>
<organism evidence="1 2">
    <name type="scientific">Rhodopirellula baltica (strain DSM 10527 / NCIMB 13988 / SH1)</name>
    <dbReference type="NCBI Taxonomy" id="243090"/>
    <lineage>
        <taxon>Bacteria</taxon>
        <taxon>Pseudomonadati</taxon>
        <taxon>Planctomycetota</taxon>
        <taxon>Planctomycetia</taxon>
        <taxon>Pirellulales</taxon>
        <taxon>Pirellulaceae</taxon>
        <taxon>Rhodopirellula</taxon>
    </lineage>
</organism>
<reference evidence="1 2" key="1">
    <citation type="journal article" date="2003" name="Proc. Natl. Acad. Sci. U.S.A.">
        <title>Complete genome sequence of the marine planctomycete Pirellula sp. strain 1.</title>
        <authorList>
            <person name="Gloeckner F.O."/>
            <person name="Kube M."/>
            <person name="Bauer M."/>
            <person name="Teeling H."/>
            <person name="Lombardot T."/>
            <person name="Ludwig W."/>
            <person name="Gade D."/>
            <person name="Beck A."/>
            <person name="Borzym K."/>
            <person name="Heitmann K."/>
            <person name="Rabus R."/>
            <person name="Schlesner H."/>
            <person name="Amann R."/>
            <person name="Reinhardt R."/>
        </authorList>
    </citation>
    <scope>NUCLEOTIDE SEQUENCE [LARGE SCALE GENOMIC DNA]</scope>
    <source>
        <strain evidence="2">DSM 10527 / NCIMB 13988 / SH1</strain>
    </source>
</reference>
<dbReference type="HOGENOM" id="CLU_3275752_0_0_0"/>
<accession>Q7UW16</accession>
<dbReference type="AlphaFoldDB" id="Q7UW16"/>
<gene>
    <name evidence="1" type="ordered locus">RB2327</name>
</gene>
<sequence>MSTCIESSSNTRNQFIAMTVPFNAAARLMFRCKHVRSKHQF</sequence>
<dbReference type="KEGG" id="rba:RB2327"/>
<protein>
    <submittedName>
        <fullName evidence="1">Uncharacterized protein</fullName>
    </submittedName>
</protein>
<dbReference type="STRING" id="243090.RB2327"/>
<dbReference type="EnsemblBacteria" id="CAD72555">
    <property type="protein sequence ID" value="CAD72555"/>
    <property type="gene ID" value="RB2327"/>
</dbReference>
<dbReference type="EMBL" id="BX294136">
    <property type="protein sequence ID" value="CAD72555.1"/>
    <property type="molecule type" value="Genomic_DNA"/>
</dbReference>
<evidence type="ECO:0000313" key="2">
    <source>
        <dbReference type="Proteomes" id="UP000001025"/>
    </source>
</evidence>
<name>Q7UW16_RHOBA</name>